<dbReference type="EMBL" id="AVBF01000008">
    <property type="protein sequence ID" value="KGP73827.1"/>
    <property type="molecule type" value="Genomic_DNA"/>
</dbReference>
<feature type="transmembrane region" description="Helical" evidence="6">
    <location>
        <begin position="47"/>
        <end position="67"/>
    </location>
</feature>
<evidence type="ECO:0000256" key="1">
    <source>
        <dbReference type="ARBA" id="ARBA00004651"/>
    </source>
</evidence>
<name>A0A0A2TDC7_9BACI</name>
<reference evidence="8 9" key="1">
    <citation type="journal article" date="2015" name="Stand. Genomic Sci.">
        <title>High quality draft genome sequence of the moderately halophilic bacterium Pontibacillus yanchengensis Y32(T) and comparison among Pontibacillus genomes.</title>
        <authorList>
            <person name="Huang J."/>
            <person name="Qiao Z.X."/>
            <person name="Tang J.W."/>
            <person name="Wang G."/>
        </authorList>
    </citation>
    <scope>NUCLEOTIDE SEQUENCE [LARGE SCALE GENOMIC DNA]</scope>
    <source>
        <strain evidence="8 9">Y32</strain>
    </source>
</reference>
<dbReference type="InterPro" id="IPR011701">
    <property type="entry name" value="MFS"/>
</dbReference>
<keyword evidence="5 6" id="KW-0472">Membrane</keyword>
<gene>
    <name evidence="8" type="ORF">N782_01475</name>
</gene>
<feature type="transmembrane region" description="Helical" evidence="6">
    <location>
        <begin position="167"/>
        <end position="189"/>
    </location>
</feature>
<keyword evidence="2" id="KW-0813">Transport</keyword>
<dbReference type="Proteomes" id="UP000030147">
    <property type="component" value="Unassembled WGS sequence"/>
</dbReference>
<evidence type="ECO:0000256" key="6">
    <source>
        <dbReference type="SAM" id="Phobius"/>
    </source>
</evidence>
<feature type="transmembrane region" description="Helical" evidence="6">
    <location>
        <begin position="79"/>
        <end position="106"/>
    </location>
</feature>
<dbReference type="Pfam" id="PF07690">
    <property type="entry name" value="MFS_1"/>
    <property type="match status" value="1"/>
</dbReference>
<dbReference type="PROSITE" id="PS50850">
    <property type="entry name" value="MFS"/>
    <property type="match status" value="1"/>
</dbReference>
<evidence type="ECO:0000256" key="2">
    <source>
        <dbReference type="ARBA" id="ARBA00022448"/>
    </source>
</evidence>
<comment type="caution">
    <text evidence="8">The sequence shown here is derived from an EMBL/GenBank/DDBJ whole genome shotgun (WGS) entry which is preliminary data.</text>
</comment>
<dbReference type="GO" id="GO:0022857">
    <property type="term" value="F:transmembrane transporter activity"/>
    <property type="evidence" value="ECO:0007669"/>
    <property type="project" value="InterPro"/>
</dbReference>
<dbReference type="SUPFAM" id="SSF103473">
    <property type="entry name" value="MFS general substrate transporter"/>
    <property type="match status" value="1"/>
</dbReference>
<organism evidence="8 9">
    <name type="scientific">Pontibacillus yanchengensis Y32</name>
    <dbReference type="NCBI Taxonomy" id="1385514"/>
    <lineage>
        <taxon>Bacteria</taxon>
        <taxon>Bacillati</taxon>
        <taxon>Bacillota</taxon>
        <taxon>Bacilli</taxon>
        <taxon>Bacillales</taxon>
        <taxon>Bacillaceae</taxon>
        <taxon>Pontibacillus</taxon>
    </lineage>
</organism>
<dbReference type="InterPro" id="IPR036259">
    <property type="entry name" value="MFS_trans_sf"/>
</dbReference>
<feature type="transmembrane region" description="Helical" evidence="6">
    <location>
        <begin position="216"/>
        <end position="239"/>
    </location>
</feature>
<dbReference type="STRING" id="1385514.N782_01475"/>
<keyword evidence="4 6" id="KW-1133">Transmembrane helix</keyword>
<keyword evidence="3 6" id="KW-0812">Transmembrane</keyword>
<dbReference type="eggNOG" id="COG2814">
    <property type="taxonomic scope" value="Bacteria"/>
</dbReference>
<feature type="transmembrane region" description="Helical" evidence="6">
    <location>
        <begin position="299"/>
        <end position="320"/>
    </location>
</feature>
<accession>A0A0A2TDC7</accession>
<feature type="transmembrane region" description="Helical" evidence="6">
    <location>
        <begin position="141"/>
        <end position="161"/>
    </location>
</feature>
<keyword evidence="9" id="KW-1185">Reference proteome</keyword>
<feature type="transmembrane region" description="Helical" evidence="6">
    <location>
        <begin position="368"/>
        <end position="386"/>
    </location>
</feature>
<proteinExistence type="predicted"/>
<evidence type="ECO:0000313" key="8">
    <source>
        <dbReference type="EMBL" id="KGP73827.1"/>
    </source>
</evidence>
<comment type="subcellular location">
    <subcellularLocation>
        <location evidence="1">Cell membrane</location>
        <topology evidence="1">Multi-pass membrane protein</topology>
    </subcellularLocation>
</comment>
<feature type="domain" description="Major facilitator superfamily (MFS) profile" evidence="7">
    <location>
        <begin position="13"/>
        <end position="392"/>
    </location>
</feature>
<dbReference type="PANTHER" id="PTHR23531">
    <property type="entry name" value="QUINOLENE RESISTANCE PROTEIN NORA"/>
    <property type="match status" value="1"/>
</dbReference>
<protein>
    <submittedName>
        <fullName evidence="8">Antibiotic resistance protein</fullName>
    </submittedName>
</protein>
<evidence type="ECO:0000256" key="3">
    <source>
        <dbReference type="ARBA" id="ARBA00022692"/>
    </source>
</evidence>
<dbReference type="AlphaFoldDB" id="A0A0A2TDC7"/>
<evidence type="ECO:0000259" key="7">
    <source>
        <dbReference type="PROSITE" id="PS50850"/>
    </source>
</evidence>
<evidence type="ECO:0000256" key="5">
    <source>
        <dbReference type="ARBA" id="ARBA00023136"/>
    </source>
</evidence>
<dbReference type="CDD" id="cd17489">
    <property type="entry name" value="MFS_YfcJ_like"/>
    <property type="match status" value="1"/>
</dbReference>
<evidence type="ECO:0000256" key="4">
    <source>
        <dbReference type="ARBA" id="ARBA00022989"/>
    </source>
</evidence>
<dbReference type="Gene3D" id="1.20.1250.20">
    <property type="entry name" value="MFS general substrate transporter like domains"/>
    <property type="match status" value="1"/>
</dbReference>
<feature type="transmembrane region" description="Helical" evidence="6">
    <location>
        <begin position="340"/>
        <end position="362"/>
    </location>
</feature>
<dbReference type="InterPro" id="IPR020846">
    <property type="entry name" value="MFS_dom"/>
</dbReference>
<feature type="transmembrane region" description="Helical" evidence="6">
    <location>
        <begin position="12"/>
        <end position="32"/>
    </location>
</feature>
<dbReference type="PANTHER" id="PTHR23531:SF1">
    <property type="entry name" value="QUINOLENE RESISTANCE PROTEIN NORA"/>
    <property type="match status" value="1"/>
</dbReference>
<feature type="transmembrane region" description="Helical" evidence="6">
    <location>
        <begin position="245"/>
        <end position="262"/>
    </location>
</feature>
<evidence type="ECO:0000313" key="9">
    <source>
        <dbReference type="Proteomes" id="UP000030147"/>
    </source>
</evidence>
<dbReference type="InterPro" id="IPR052714">
    <property type="entry name" value="MFS_Exporter"/>
</dbReference>
<dbReference type="GO" id="GO:0005886">
    <property type="term" value="C:plasma membrane"/>
    <property type="evidence" value="ECO:0007669"/>
    <property type="project" value="UniProtKB-SubCell"/>
</dbReference>
<feature type="transmembrane region" description="Helical" evidence="6">
    <location>
        <begin position="274"/>
        <end position="293"/>
    </location>
</feature>
<sequence length="401" mass="44783">MMEQQPEKLWNRSFILLILANWFTFMSFQMLIPTLPPYMEDIGGSKTQVGLVTTLFSIGAILSRPFIGHILQSQARKVLVLVGSISLLIITSLYSVTTIIVVFLLFRFIHGLAWGWSTTTNGTAAVDLVPKKKIGEGMGYFGLSVTIGMIIAPSLGIFLFQNYDFNILIIASVSLGLIALTLFSFTKFITPEEVHKKTFDMKSFSFFGSLIEKPSWYPALVSFFNTFGYGAIVTFIVIYGEEKNIDHIYLFYLFNATFATIARPITGRFFDRRGPWLVIMICSIFAFAGMWTIAVAENFIYLIIAGILFGIGFGSMMPAFQAWIISKTTQERSGIANGMYYSSIDLGIGLSALLLGVISNQLGLETASLFKISSASFLLVLLLTYFDYRKNKHIPWVEASE</sequence>